<dbReference type="VEuPathDB" id="FungiDB:AB675_7159"/>
<keyword evidence="3" id="KW-0804">Transcription</keyword>
<organism evidence="7 8">
    <name type="scientific">Cyphellophora attinorum</name>
    <dbReference type="NCBI Taxonomy" id="1664694"/>
    <lineage>
        <taxon>Eukaryota</taxon>
        <taxon>Fungi</taxon>
        <taxon>Dikarya</taxon>
        <taxon>Ascomycota</taxon>
        <taxon>Pezizomycotina</taxon>
        <taxon>Eurotiomycetes</taxon>
        <taxon>Chaetothyriomycetidae</taxon>
        <taxon>Chaetothyriales</taxon>
        <taxon>Cyphellophoraceae</taxon>
        <taxon>Cyphellophora</taxon>
    </lineage>
</organism>
<feature type="compositionally biased region" description="Low complexity" evidence="5">
    <location>
        <begin position="63"/>
        <end position="73"/>
    </location>
</feature>
<comment type="caution">
    <text evidence="7">The sequence shown here is derived from an EMBL/GenBank/DDBJ whole genome shotgun (WGS) entry which is preliminary data.</text>
</comment>
<feature type="domain" description="Zn(2)-C6 fungal-type" evidence="6">
    <location>
        <begin position="20"/>
        <end position="51"/>
    </location>
</feature>
<dbReference type="GeneID" id="28739386"/>
<evidence type="ECO:0000313" key="8">
    <source>
        <dbReference type="Proteomes" id="UP000038010"/>
    </source>
</evidence>
<dbReference type="PROSITE" id="PS00463">
    <property type="entry name" value="ZN2_CY6_FUNGAL_1"/>
    <property type="match status" value="1"/>
</dbReference>
<evidence type="ECO:0000256" key="3">
    <source>
        <dbReference type="ARBA" id="ARBA00023163"/>
    </source>
</evidence>
<keyword evidence="4" id="KW-0539">Nucleus</keyword>
<sequence length="698" mass="76610">MATTEGGSVKRRKVRKGTHSCWECKRRKVRCIFAQPDDERCITCNRRDKKCIGQDSFDESDTSPAQISPQSSAASQVVAGTPLLYGLSLCQSKGAGWPQETTAPMVTTTSLLTPAASPLYRQDGSMPAELQAHTRATRALIAALPSRNDLKILLQMISGINLPFYQKHENATYSNRKISQSVTAANLYAPQNDPVLLARQMLLLVVAIQHCAVNDDPNLSERPVSIARRMAEAVIDSVTSDDRFIESLEGLDNLVLVACFHTNDGDIRRSWMTMRRALTASQLMNLGDASKACCKSLSEQNGLDPEIIWPCIVTMERVMSLIIGLPTCTSNINVTSRVGFDQGSQLPSLALDMAREILQRNETRNSPKAGPTTQEIDRDLIKTSQQLPPDFWRPPDFLGMKPDSDKAPPEIQRAWDHLCYQLMVNQLHLPDMLHSTNLSGSLYARNACIHASRETLHRQVAFRIFNPIHPCCHMGDFMAMIAGITLMIAHIISHSVQDGGGALLHQRYADRAIIERALECNHSLPRLKPDVVVAKTAVALRRLLVLEMAAAQEGANVRHFTGAAMAQDDHDLLLISIPKTGLITIARDQVTVRNHCSAMLNSQDGTTLGGIGYLHVNESTDQVPEAQCQLPTTTAEGLNGLVPGTVQHEQPLLANGLGGGNIDDLVFFGFDTSYVDGLMRGTTDTNMLGIMDQSWPVQ</sequence>
<name>A0A0N1P394_9EURO</name>
<dbReference type="GO" id="GO:0003677">
    <property type="term" value="F:DNA binding"/>
    <property type="evidence" value="ECO:0007669"/>
    <property type="project" value="UniProtKB-KW"/>
</dbReference>
<protein>
    <recommendedName>
        <fullName evidence="6">Zn(2)-C6 fungal-type domain-containing protein</fullName>
    </recommendedName>
</protein>
<dbReference type="InterPro" id="IPR001138">
    <property type="entry name" value="Zn2Cys6_DnaBD"/>
</dbReference>
<dbReference type="Gene3D" id="4.10.240.10">
    <property type="entry name" value="Zn(2)-C6 fungal-type DNA-binding domain"/>
    <property type="match status" value="1"/>
</dbReference>
<dbReference type="GO" id="GO:0000981">
    <property type="term" value="F:DNA-binding transcription factor activity, RNA polymerase II-specific"/>
    <property type="evidence" value="ECO:0007669"/>
    <property type="project" value="InterPro"/>
</dbReference>
<dbReference type="GO" id="GO:0008270">
    <property type="term" value="F:zinc ion binding"/>
    <property type="evidence" value="ECO:0007669"/>
    <property type="project" value="InterPro"/>
</dbReference>
<keyword evidence="1" id="KW-0805">Transcription regulation</keyword>
<dbReference type="Pfam" id="PF00172">
    <property type="entry name" value="Zn_clus"/>
    <property type="match status" value="1"/>
</dbReference>
<gene>
    <name evidence="7" type="ORF">AB675_7159</name>
</gene>
<evidence type="ECO:0000259" key="6">
    <source>
        <dbReference type="PROSITE" id="PS50048"/>
    </source>
</evidence>
<dbReference type="SUPFAM" id="SSF57701">
    <property type="entry name" value="Zn2/Cys6 DNA-binding domain"/>
    <property type="match status" value="1"/>
</dbReference>
<evidence type="ECO:0000256" key="4">
    <source>
        <dbReference type="ARBA" id="ARBA00023242"/>
    </source>
</evidence>
<proteinExistence type="predicted"/>
<dbReference type="InterPro" id="IPR036864">
    <property type="entry name" value="Zn2-C6_fun-type_DNA-bd_sf"/>
</dbReference>
<keyword evidence="2" id="KW-0238">DNA-binding</keyword>
<keyword evidence="8" id="KW-1185">Reference proteome</keyword>
<dbReference type="Proteomes" id="UP000038010">
    <property type="component" value="Unassembled WGS sequence"/>
</dbReference>
<dbReference type="AlphaFoldDB" id="A0A0N1P394"/>
<dbReference type="PANTHER" id="PTHR47840:SF1">
    <property type="entry name" value="ZN(II)2CYS6 TRANSCRIPTION FACTOR (EUROFUNG)"/>
    <property type="match status" value="1"/>
</dbReference>
<dbReference type="SMART" id="SM00066">
    <property type="entry name" value="GAL4"/>
    <property type="match status" value="1"/>
</dbReference>
<feature type="region of interest" description="Disordered" evidence="5">
    <location>
        <begin position="53"/>
        <end position="73"/>
    </location>
</feature>
<dbReference type="EMBL" id="LFJN01000005">
    <property type="protein sequence ID" value="KPI43654.1"/>
    <property type="molecule type" value="Genomic_DNA"/>
</dbReference>
<evidence type="ECO:0000313" key="7">
    <source>
        <dbReference type="EMBL" id="KPI43654.1"/>
    </source>
</evidence>
<dbReference type="PANTHER" id="PTHR47840">
    <property type="entry name" value="ZN(II)2CYS6 TRANSCRIPTION FACTOR (EUROFUNG)-RELATED"/>
    <property type="match status" value="1"/>
</dbReference>
<dbReference type="STRING" id="1664694.A0A0N1P394"/>
<evidence type="ECO:0000256" key="5">
    <source>
        <dbReference type="SAM" id="MobiDB-lite"/>
    </source>
</evidence>
<dbReference type="RefSeq" id="XP_018003617.1">
    <property type="nucleotide sequence ID" value="XM_018147506.1"/>
</dbReference>
<evidence type="ECO:0000256" key="2">
    <source>
        <dbReference type="ARBA" id="ARBA00023125"/>
    </source>
</evidence>
<reference evidence="7 8" key="1">
    <citation type="submission" date="2015-06" db="EMBL/GenBank/DDBJ databases">
        <title>Draft genome of the ant-associated black yeast Phialophora attae CBS 131958.</title>
        <authorList>
            <person name="Moreno L.F."/>
            <person name="Stielow B.J."/>
            <person name="de Hoog S."/>
            <person name="Vicente V.A."/>
            <person name="Weiss V.A."/>
            <person name="de Vries M."/>
            <person name="Cruz L.M."/>
            <person name="Souza E.M."/>
        </authorList>
    </citation>
    <scope>NUCLEOTIDE SEQUENCE [LARGE SCALE GENOMIC DNA]</scope>
    <source>
        <strain evidence="7 8">CBS 131958</strain>
    </source>
</reference>
<accession>A0A0N1P394</accession>
<dbReference type="CDD" id="cd00067">
    <property type="entry name" value="GAL4"/>
    <property type="match status" value="1"/>
</dbReference>
<dbReference type="PROSITE" id="PS50048">
    <property type="entry name" value="ZN2_CY6_FUNGAL_2"/>
    <property type="match status" value="1"/>
</dbReference>
<dbReference type="OrthoDB" id="5392779at2759"/>
<dbReference type="CDD" id="cd12148">
    <property type="entry name" value="fungal_TF_MHR"/>
    <property type="match status" value="1"/>
</dbReference>
<evidence type="ECO:0000256" key="1">
    <source>
        <dbReference type="ARBA" id="ARBA00023015"/>
    </source>
</evidence>